<feature type="domain" description="Yip1" evidence="6">
    <location>
        <begin position="12"/>
        <end position="181"/>
    </location>
</feature>
<proteinExistence type="predicted"/>
<name>A0A6P1P3Y5_9BACT</name>
<feature type="transmembrane region" description="Helical" evidence="5">
    <location>
        <begin position="100"/>
        <end position="122"/>
    </location>
</feature>
<keyword evidence="3 5" id="KW-1133">Transmembrane helix</keyword>
<evidence type="ECO:0000256" key="4">
    <source>
        <dbReference type="ARBA" id="ARBA00023136"/>
    </source>
</evidence>
<dbReference type="EMBL" id="CP047897">
    <property type="protein sequence ID" value="QHL89164.1"/>
    <property type="molecule type" value="Genomic_DNA"/>
</dbReference>
<organism evidence="7 8">
    <name type="scientific">Nibribacter ruber</name>
    <dbReference type="NCBI Taxonomy" id="2698458"/>
    <lineage>
        <taxon>Bacteria</taxon>
        <taxon>Pseudomonadati</taxon>
        <taxon>Bacteroidota</taxon>
        <taxon>Cytophagia</taxon>
        <taxon>Cytophagales</taxon>
        <taxon>Hymenobacteraceae</taxon>
        <taxon>Nibribacter</taxon>
    </lineage>
</organism>
<evidence type="ECO:0000313" key="7">
    <source>
        <dbReference type="EMBL" id="QHL89164.1"/>
    </source>
</evidence>
<dbReference type="AlphaFoldDB" id="A0A6P1P3Y5"/>
<keyword evidence="4 5" id="KW-0472">Membrane</keyword>
<evidence type="ECO:0000313" key="8">
    <source>
        <dbReference type="Proteomes" id="UP000464214"/>
    </source>
</evidence>
<evidence type="ECO:0000256" key="3">
    <source>
        <dbReference type="ARBA" id="ARBA00022989"/>
    </source>
</evidence>
<dbReference type="GO" id="GO:0016020">
    <property type="term" value="C:membrane"/>
    <property type="evidence" value="ECO:0007669"/>
    <property type="project" value="UniProtKB-SubCell"/>
</dbReference>
<reference evidence="7 8" key="1">
    <citation type="submission" date="2020-01" db="EMBL/GenBank/DDBJ databases">
        <authorList>
            <person name="Kim M."/>
        </authorList>
    </citation>
    <scope>NUCLEOTIDE SEQUENCE [LARGE SCALE GENOMIC DNA]</scope>
    <source>
        <strain evidence="7 8">BT10</strain>
    </source>
</reference>
<feature type="transmembrane region" description="Helical" evidence="5">
    <location>
        <begin position="134"/>
        <end position="160"/>
    </location>
</feature>
<evidence type="ECO:0000256" key="1">
    <source>
        <dbReference type="ARBA" id="ARBA00004141"/>
    </source>
</evidence>
<keyword evidence="8" id="KW-1185">Reference proteome</keyword>
<protein>
    <recommendedName>
        <fullName evidence="6">Yip1 domain-containing protein</fullName>
    </recommendedName>
</protein>
<evidence type="ECO:0000256" key="2">
    <source>
        <dbReference type="ARBA" id="ARBA00022692"/>
    </source>
</evidence>
<dbReference type="Proteomes" id="UP000464214">
    <property type="component" value="Chromosome"/>
</dbReference>
<feature type="transmembrane region" description="Helical" evidence="5">
    <location>
        <begin position="172"/>
        <end position="190"/>
    </location>
</feature>
<feature type="transmembrane region" description="Helical" evidence="5">
    <location>
        <begin position="55"/>
        <end position="79"/>
    </location>
</feature>
<dbReference type="KEGG" id="nib:GU926_17685"/>
<evidence type="ECO:0000256" key="5">
    <source>
        <dbReference type="SAM" id="Phobius"/>
    </source>
</evidence>
<evidence type="ECO:0000259" key="6">
    <source>
        <dbReference type="Pfam" id="PF04893"/>
    </source>
</evidence>
<sequence>MNQIFAKANSRIEEVLHEKVRWRWIIWIFTIQGVFSYFTLKQDAILALKMDLPPLIIWLIIMGFLYGCVSNLIICYLIKLTGKLFNAEGSYKNILKSISLAYRPHLYTIVLIIIHLSIAHYFESSIIQNNMIALVVLMLVLKTSIGALAIWTLVLLVRNLMVVQNLTIGKTILNYIVALILNIPTHYLLISEL</sequence>
<feature type="transmembrane region" description="Helical" evidence="5">
    <location>
        <begin position="21"/>
        <end position="40"/>
    </location>
</feature>
<accession>A0A6P1P3Y5</accession>
<dbReference type="Pfam" id="PF04893">
    <property type="entry name" value="Yip1"/>
    <property type="match status" value="1"/>
</dbReference>
<dbReference type="RefSeq" id="WP_160694254.1">
    <property type="nucleotide sequence ID" value="NZ_CP047897.1"/>
</dbReference>
<comment type="subcellular location">
    <subcellularLocation>
        <location evidence="1">Membrane</location>
        <topology evidence="1">Multi-pass membrane protein</topology>
    </subcellularLocation>
</comment>
<dbReference type="InterPro" id="IPR006977">
    <property type="entry name" value="Yip1_dom"/>
</dbReference>
<gene>
    <name evidence="7" type="ORF">GU926_17685</name>
</gene>
<keyword evidence="2 5" id="KW-0812">Transmembrane</keyword>